<protein>
    <submittedName>
        <fullName evidence="4">Aldehyde reductase</fullName>
    </submittedName>
</protein>
<dbReference type="OrthoDB" id="9778052at2"/>
<name>A0A4R9G1S0_9LEPT</name>
<dbReference type="RefSeq" id="WP_135587067.1">
    <property type="nucleotide sequence ID" value="NZ_RQEP01000010.1"/>
</dbReference>
<dbReference type="FunFam" id="3.40.50.720:FF:000336">
    <property type="entry name" value="Aldehyde reductase"/>
    <property type="match status" value="1"/>
</dbReference>
<gene>
    <name evidence="4" type="ORF">EHO59_08955</name>
</gene>
<dbReference type="SUPFAM" id="SSF51735">
    <property type="entry name" value="NAD(P)-binding Rossmann-fold domains"/>
    <property type="match status" value="1"/>
</dbReference>
<feature type="domain" description="NAD-dependent epimerase/dehydratase" evidence="3">
    <location>
        <begin position="4"/>
        <end position="242"/>
    </location>
</feature>
<evidence type="ECO:0000259" key="3">
    <source>
        <dbReference type="Pfam" id="PF01370"/>
    </source>
</evidence>
<dbReference type="Pfam" id="PF01370">
    <property type="entry name" value="Epimerase"/>
    <property type="match status" value="1"/>
</dbReference>
<dbReference type="CDD" id="cd05227">
    <property type="entry name" value="AR_SDR_e"/>
    <property type="match status" value="1"/>
</dbReference>
<dbReference type="Proteomes" id="UP000297453">
    <property type="component" value="Unassembled WGS sequence"/>
</dbReference>
<dbReference type="PANTHER" id="PTHR10366">
    <property type="entry name" value="NAD DEPENDENT EPIMERASE/DEHYDRATASE"/>
    <property type="match status" value="1"/>
</dbReference>
<keyword evidence="1" id="KW-0560">Oxidoreductase</keyword>
<accession>A0A4R9G1S0</accession>
<organism evidence="4 5">
    <name type="scientific">Leptospira semungkisensis</name>
    <dbReference type="NCBI Taxonomy" id="2484985"/>
    <lineage>
        <taxon>Bacteria</taxon>
        <taxon>Pseudomonadati</taxon>
        <taxon>Spirochaetota</taxon>
        <taxon>Spirochaetia</taxon>
        <taxon>Leptospirales</taxon>
        <taxon>Leptospiraceae</taxon>
        <taxon>Leptospira</taxon>
    </lineage>
</organism>
<evidence type="ECO:0000313" key="5">
    <source>
        <dbReference type="Proteomes" id="UP000297453"/>
    </source>
</evidence>
<sequence length="339" mass="36938">MSTVLVTGGSGFLGSHIISQLLGEGHTVRTTVRNLKRETEVRAMLKEAGIDAGDRLSFFEADLEKDSGWKEAAQGCDYVMHVASPFPANVPKHEDELIIPAREGTMRVLKASRDAGVKRVVLTSSFAAIGYGHKAQTIPFDETSWTNLNANVPAYNKSKTIAEKAAWDFIHQEGNGLELSVINPVGIFGPALGSDFASSLVLLQRLLSGAMPGCPEIYFGVVDVRDVTDLHVKAMTHPDAKGERFLAVSGNFIPMIEIANILRANLGKAAEKVPKKQLPNFLVRIGALFNPLARQILPELGKKKNASNEKAKRVLGWKPRSIEEAILSAARSLERYTQK</sequence>
<proteinExistence type="inferred from homology"/>
<dbReference type="EMBL" id="RQEP01000010">
    <property type="protein sequence ID" value="TGK04965.1"/>
    <property type="molecule type" value="Genomic_DNA"/>
</dbReference>
<dbReference type="InterPro" id="IPR036291">
    <property type="entry name" value="NAD(P)-bd_dom_sf"/>
</dbReference>
<dbReference type="Gene3D" id="3.40.50.720">
    <property type="entry name" value="NAD(P)-binding Rossmann-like Domain"/>
    <property type="match status" value="1"/>
</dbReference>
<dbReference type="AlphaFoldDB" id="A0A4R9G1S0"/>
<dbReference type="PANTHER" id="PTHR10366:SF564">
    <property type="entry name" value="STEROL-4-ALPHA-CARBOXYLATE 3-DEHYDROGENASE, DECARBOXYLATING"/>
    <property type="match status" value="1"/>
</dbReference>
<comment type="similarity">
    <text evidence="2">Belongs to the NAD(P)-dependent epimerase/dehydratase family. Dihydroflavonol-4-reductase subfamily.</text>
</comment>
<evidence type="ECO:0000313" key="4">
    <source>
        <dbReference type="EMBL" id="TGK04965.1"/>
    </source>
</evidence>
<dbReference type="GO" id="GO:0016616">
    <property type="term" value="F:oxidoreductase activity, acting on the CH-OH group of donors, NAD or NADP as acceptor"/>
    <property type="evidence" value="ECO:0007669"/>
    <property type="project" value="TreeGrafter"/>
</dbReference>
<reference evidence="4" key="1">
    <citation type="journal article" date="2019" name="PLoS Negl. Trop. Dis.">
        <title>Revisiting the worldwide diversity of Leptospira species in the environment.</title>
        <authorList>
            <person name="Vincent A.T."/>
            <person name="Schiettekatte O."/>
            <person name="Bourhy P."/>
            <person name="Veyrier F.J."/>
            <person name="Picardeau M."/>
        </authorList>
    </citation>
    <scope>NUCLEOTIDE SEQUENCE [LARGE SCALE GENOMIC DNA]</scope>
    <source>
        <strain evidence="4">SSS9</strain>
    </source>
</reference>
<dbReference type="InterPro" id="IPR050425">
    <property type="entry name" value="NAD(P)_dehydrat-like"/>
</dbReference>
<evidence type="ECO:0000256" key="1">
    <source>
        <dbReference type="ARBA" id="ARBA00023002"/>
    </source>
</evidence>
<evidence type="ECO:0000256" key="2">
    <source>
        <dbReference type="ARBA" id="ARBA00023445"/>
    </source>
</evidence>
<keyword evidence="5" id="KW-1185">Reference proteome</keyword>
<dbReference type="InterPro" id="IPR001509">
    <property type="entry name" value="Epimerase_deHydtase"/>
</dbReference>
<comment type="caution">
    <text evidence="4">The sequence shown here is derived from an EMBL/GenBank/DDBJ whole genome shotgun (WGS) entry which is preliminary data.</text>
</comment>